<protein>
    <submittedName>
        <fullName evidence="2">Uncharacterized protein</fullName>
    </submittedName>
</protein>
<proteinExistence type="predicted"/>
<reference evidence="2 3" key="1">
    <citation type="submission" date="2015-01" db="EMBL/GenBank/DDBJ databases">
        <title>Evolution of Trichinella species and genotypes.</title>
        <authorList>
            <person name="Korhonen P.K."/>
            <person name="Edoardo P."/>
            <person name="Giuseppe L.R."/>
            <person name="Gasser R.B."/>
        </authorList>
    </citation>
    <scope>NUCLEOTIDE SEQUENCE [LARGE SCALE GENOMIC DNA]</scope>
    <source>
        <strain evidence="2">ISS588</strain>
    </source>
</reference>
<dbReference type="Proteomes" id="UP000054805">
    <property type="component" value="Unassembled WGS sequence"/>
</dbReference>
<dbReference type="AlphaFoldDB" id="A0A0V1H6N3"/>
<evidence type="ECO:0000313" key="2">
    <source>
        <dbReference type="EMBL" id="KRZ05866.1"/>
    </source>
</evidence>
<keyword evidence="1" id="KW-1133">Transmembrane helix</keyword>
<keyword evidence="1" id="KW-0472">Membrane</keyword>
<feature type="transmembrane region" description="Helical" evidence="1">
    <location>
        <begin position="20"/>
        <end position="40"/>
    </location>
</feature>
<gene>
    <name evidence="2" type="ORF">T4B_7280</name>
</gene>
<organism evidence="2 3">
    <name type="scientific">Trichinella pseudospiralis</name>
    <name type="common">Parasitic roundworm</name>
    <dbReference type="NCBI Taxonomy" id="6337"/>
    <lineage>
        <taxon>Eukaryota</taxon>
        <taxon>Metazoa</taxon>
        <taxon>Ecdysozoa</taxon>
        <taxon>Nematoda</taxon>
        <taxon>Enoplea</taxon>
        <taxon>Dorylaimia</taxon>
        <taxon>Trichinellida</taxon>
        <taxon>Trichinellidae</taxon>
        <taxon>Trichinella</taxon>
    </lineage>
</organism>
<keyword evidence="3" id="KW-1185">Reference proteome</keyword>
<comment type="caution">
    <text evidence="2">The sequence shown here is derived from an EMBL/GenBank/DDBJ whole genome shotgun (WGS) entry which is preliminary data.</text>
</comment>
<dbReference type="EMBL" id="JYDS01000452">
    <property type="protein sequence ID" value="KRZ05866.1"/>
    <property type="molecule type" value="Genomic_DNA"/>
</dbReference>
<name>A0A0V1H6N3_TRIPS</name>
<keyword evidence="1" id="KW-0812">Transmembrane</keyword>
<sequence>MVWLFYACQQHEFMVYGKSYVSPLLLLLLILQILISVFSFENVRCKCVFFGIRLYTSQVTQSSQCTTSVQFYASVLFSAVVHCYQTEKGRCQIFHSNIGVFPGVVLQQVKRRNVGQCSSEFSYTLKTPATKSRFS</sequence>
<accession>A0A0V1H6N3</accession>
<evidence type="ECO:0000256" key="1">
    <source>
        <dbReference type="SAM" id="Phobius"/>
    </source>
</evidence>
<evidence type="ECO:0000313" key="3">
    <source>
        <dbReference type="Proteomes" id="UP000054805"/>
    </source>
</evidence>